<evidence type="ECO:0000256" key="1">
    <source>
        <dbReference type="SAM" id="Coils"/>
    </source>
</evidence>
<protein>
    <submittedName>
        <fullName evidence="2">Retrotransposon protein</fullName>
    </submittedName>
</protein>
<feature type="coiled-coil region" evidence="1">
    <location>
        <begin position="33"/>
        <end position="67"/>
    </location>
</feature>
<dbReference type="AlphaFoldDB" id="Q94GL1"/>
<accession>Q94GL1</accession>
<reference evidence="3" key="2">
    <citation type="journal article" date="2008" name="Nucleic Acids Res.">
        <title>The rice annotation project database (RAP-DB): 2008 update.</title>
        <authorList>
            <consortium name="The rice annotation project (RAP)"/>
        </authorList>
    </citation>
    <scope>GENOME REANNOTATION</scope>
    <source>
        <strain evidence="3">cv. Nipponbare</strain>
    </source>
</reference>
<gene>
    <name evidence="2" type="primary">OSJNBb0031G04.2</name>
</gene>
<sequence>MQPQGIVINWQKEEDEVVLLAKTLNQATRLVNVTVQVAKIEDLERRIKALENDKAALSKERDLVVKEFEDHMGKTKAQFDLLINKVEIAEKARDEVANIATPIIQAMYHCNSGTSSLDAMEIFDKLAIWEQAWPWQ</sequence>
<proteinExistence type="predicted"/>
<evidence type="ECO:0000313" key="2">
    <source>
        <dbReference type="EMBL" id="AAK92668.1"/>
    </source>
</evidence>
<name>Q94GL1_ORYSJ</name>
<evidence type="ECO:0000313" key="3">
    <source>
        <dbReference type="Proteomes" id="UP000000763"/>
    </source>
</evidence>
<dbReference type="Proteomes" id="UP000000763">
    <property type="component" value="Chromosome 3"/>
</dbReference>
<dbReference type="EMBL" id="AC090714">
    <property type="protein sequence ID" value="AAK92668.1"/>
    <property type="molecule type" value="Genomic_DNA"/>
</dbReference>
<reference evidence="3" key="1">
    <citation type="journal article" date="2005" name="Nature">
        <title>The map-based sequence of the rice genome.</title>
        <authorList>
            <consortium name="International rice genome sequencing project (IRGSP)"/>
            <person name="Matsumoto T."/>
            <person name="Wu J."/>
            <person name="Kanamori H."/>
            <person name="Katayose Y."/>
            <person name="Fujisawa M."/>
            <person name="Namiki N."/>
            <person name="Mizuno H."/>
            <person name="Yamamoto K."/>
            <person name="Antonio B.A."/>
            <person name="Baba T."/>
            <person name="Sakata K."/>
            <person name="Nagamura Y."/>
            <person name="Aoki H."/>
            <person name="Arikawa K."/>
            <person name="Arita K."/>
            <person name="Bito T."/>
            <person name="Chiden Y."/>
            <person name="Fujitsuka N."/>
            <person name="Fukunaka R."/>
            <person name="Hamada M."/>
            <person name="Harada C."/>
            <person name="Hayashi A."/>
            <person name="Hijishita S."/>
            <person name="Honda M."/>
            <person name="Hosokawa S."/>
            <person name="Ichikawa Y."/>
            <person name="Idonuma A."/>
            <person name="Iijima M."/>
            <person name="Ikeda M."/>
            <person name="Ikeno M."/>
            <person name="Ito K."/>
            <person name="Ito S."/>
            <person name="Ito T."/>
            <person name="Ito Y."/>
            <person name="Ito Y."/>
            <person name="Iwabuchi A."/>
            <person name="Kamiya K."/>
            <person name="Karasawa W."/>
            <person name="Kurita K."/>
            <person name="Katagiri S."/>
            <person name="Kikuta A."/>
            <person name="Kobayashi H."/>
            <person name="Kobayashi N."/>
            <person name="Machita K."/>
            <person name="Maehara T."/>
            <person name="Masukawa M."/>
            <person name="Mizubayashi T."/>
            <person name="Mukai Y."/>
            <person name="Nagasaki H."/>
            <person name="Nagata Y."/>
            <person name="Naito S."/>
            <person name="Nakashima M."/>
            <person name="Nakama Y."/>
            <person name="Nakamichi Y."/>
            <person name="Nakamura M."/>
            <person name="Meguro A."/>
            <person name="Negishi M."/>
            <person name="Ohta I."/>
            <person name="Ohta T."/>
            <person name="Okamoto M."/>
            <person name="Ono N."/>
            <person name="Saji S."/>
            <person name="Sakaguchi M."/>
            <person name="Sakai K."/>
            <person name="Shibata M."/>
            <person name="Shimokawa T."/>
            <person name="Song J."/>
            <person name="Takazaki Y."/>
            <person name="Terasawa K."/>
            <person name="Tsugane M."/>
            <person name="Tsuji K."/>
            <person name="Ueda S."/>
            <person name="Waki K."/>
            <person name="Yamagata H."/>
            <person name="Yamamoto M."/>
            <person name="Yamamoto S."/>
            <person name="Yamane H."/>
            <person name="Yoshiki S."/>
            <person name="Yoshihara R."/>
            <person name="Yukawa K."/>
            <person name="Zhong H."/>
            <person name="Yano M."/>
            <person name="Yuan Q."/>
            <person name="Ouyang S."/>
            <person name="Liu J."/>
            <person name="Jones K.M."/>
            <person name="Gansberger K."/>
            <person name="Moffat K."/>
            <person name="Hill J."/>
            <person name="Bera J."/>
            <person name="Fadrosh D."/>
            <person name="Jin S."/>
            <person name="Johri S."/>
            <person name="Kim M."/>
            <person name="Overton L."/>
            <person name="Reardon M."/>
            <person name="Tsitrin T."/>
            <person name="Vuong H."/>
            <person name="Weaver B."/>
            <person name="Ciecko A."/>
            <person name="Tallon L."/>
            <person name="Jackson J."/>
            <person name="Pai G."/>
            <person name="Aken S.V."/>
            <person name="Utterback T."/>
            <person name="Reidmuller S."/>
            <person name="Feldblyum T."/>
            <person name="Hsiao J."/>
            <person name="Zismann V."/>
            <person name="Iobst S."/>
            <person name="de Vazeille A.R."/>
            <person name="Buell C.R."/>
            <person name="Ying K."/>
            <person name="Li Y."/>
            <person name="Lu T."/>
            <person name="Huang Y."/>
            <person name="Zhao Q."/>
            <person name="Feng Q."/>
            <person name="Zhang L."/>
            <person name="Zhu J."/>
            <person name="Weng Q."/>
            <person name="Mu J."/>
            <person name="Lu Y."/>
            <person name="Fan D."/>
            <person name="Liu Y."/>
            <person name="Guan J."/>
            <person name="Zhang Y."/>
            <person name="Yu S."/>
            <person name="Liu X."/>
            <person name="Zhang Y."/>
            <person name="Hong G."/>
            <person name="Han B."/>
            <person name="Choisne N."/>
            <person name="Demange N."/>
            <person name="Orjeda G."/>
            <person name="Samain S."/>
            <person name="Cattolico L."/>
            <person name="Pelletier E."/>
            <person name="Couloux A."/>
            <person name="Segurens B."/>
            <person name="Wincker P."/>
            <person name="D'Hont A."/>
            <person name="Scarpelli C."/>
            <person name="Weissenbach J."/>
            <person name="Salanoubat M."/>
            <person name="Quetier F."/>
            <person name="Yu Y."/>
            <person name="Kim H.R."/>
            <person name="Rambo T."/>
            <person name="Currie J."/>
            <person name="Collura K."/>
            <person name="Luo M."/>
            <person name="Yang T."/>
            <person name="Ammiraju J.S.S."/>
            <person name="Engler F."/>
            <person name="Soderlund C."/>
            <person name="Wing R.A."/>
            <person name="Palmer L.E."/>
            <person name="de la Bastide M."/>
            <person name="Spiegel L."/>
            <person name="Nascimento L."/>
            <person name="Zutavern T."/>
            <person name="O'Shaughnessy A."/>
            <person name="Dike S."/>
            <person name="Dedhia N."/>
            <person name="Preston R."/>
            <person name="Balija V."/>
            <person name="McCombie W.R."/>
            <person name="Chow T."/>
            <person name="Chen H."/>
            <person name="Chung M."/>
            <person name="Chen C."/>
            <person name="Shaw J."/>
            <person name="Wu H."/>
            <person name="Hsiao K."/>
            <person name="Chao Y."/>
            <person name="Chu M."/>
            <person name="Cheng C."/>
            <person name="Hour A."/>
            <person name="Lee P."/>
            <person name="Lin S."/>
            <person name="Lin Y."/>
            <person name="Liou J."/>
            <person name="Liu S."/>
            <person name="Hsing Y."/>
            <person name="Raghuvanshi S."/>
            <person name="Mohanty A."/>
            <person name="Bharti A.K."/>
            <person name="Gaur A."/>
            <person name="Gupta V."/>
            <person name="Kumar D."/>
            <person name="Ravi V."/>
            <person name="Vij S."/>
            <person name="Kapur A."/>
            <person name="Khurana P."/>
            <person name="Khurana P."/>
            <person name="Khurana J.P."/>
            <person name="Tyagi A.K."/>
            <person name="Gaikwad K."/>
            <person name="Singh A."/>
            <person name="Dalal V."/>
            <person name="Srivastava S."/>
            <person name="Dixit A."/>
            <person name="Pal A.K."/>
            <person name="Ghazi I.A."/>
            <person name="Yadav M."/>
            <person name="Pandit A."/>
            <person name="Bhargava A."/>
            <person name="Sureshbabu K."/>
            <person name="Batra K."/>
            <person name="Sharma T.R."/>
            <person name="Mohapatra T."/>
            <person name="Singh N.K."/>
            <person name="Messing J."/>
            <person name="Nelson A.B."/>
            <person name="Fuks G."/>
            <person name="Kavchok S."/>
            <person name="Keizer G."/>
            <person name="Linton E."/>
            <person name="Llaca V."/>
            <person name="Song R."/>
            <person name="Tanyolac B."/>
            <person name="Young S."/>
            <person name="Ho-Il K."/>
            <person name="Hahn J.H."/>
            <person name="Sangsakoo G."/>
            <person name="Vanavichit A."/>
            <person name="de Mattos Luiz.A.T."/>
            <person name="Zimmer P.D."/>
            <person name="Malone G."/>
            <person name="Dellagostin O."/>
            <person name="de Oliveira A.C."/>
            <person name="Bevan M."/>
            <person name="Bancroft I."/>
            <person name="Minx P."/>
            <person name="Cordum H."/>
            <person name="Wilson R."/>
            <person name="Cheng Z."/>
            <person name="Jin W."/>
            <person name="Jiang J."/>
            <person name="Leong S.A."/>
            <person name="Iwama H."/>
            <person name="Gojobori T."/>
            <person name="Itoh T."/>
            <person name="Niimura Y."/>
            <person name="Fujii Y."/>
            <person name="Habara T."/>
            <person name="Sakai H."/>
            <person name="Sato Y."/>
            <person name="Wilson G."/>
            <person name="Kumar K."/>
            <person name="McCouch S."/>
            <person name="Juretic N."/>
            <person name="Hoen D."/>
            <person name="Wright S."/>
            <person name="Bruskiewich R."/>
            <person name="Bureau T."/>
            <person name="Miyao A."/>
            <person name="Hirochika H."/>
            <person name="Nishikawa T."/>
            <person name="Kadowaki K."/>
            <person name="Sugiura M."/>
            <person name="Burr B."/>
            <person name="Sasaki T."/>
        </authorList>
    </citation>
    <scope>NUCLEOTIDE SEQUENCE [LARGE SCALE GENOMIC DNA]</scope>
    <source>
        <strain evidence="3">cv. Nipponbare</strain>
    </source>
</reference>
<keyword evidence="1" id="KW-0175">Coiled coil</keyword>
<organism evidence="2 3">
    <name type="scientific">Oryza sativa subsp. japonica</name>
    <name type="common">Rice</name>
    <dbReference type="NCBI Taxonomy" id="39947"/>
    <lineage>
        <taxon>Eukaryota</taxon>
        <taxon>Viridiplantae</taxon>
        <taxon>Streptophyta</taxon>
        <taxon>Embryophyta</taxon>
        <taxon>Tracheophyta</taxon>
        <taxon>Spermatophyta</taxon>
        <taxon>Magnoliopsida</taxon>
        <taxon>Liliopsida</taxon>
        <taxon>Poales</taxon>
        <taxon>Poaceae</taxon>
        <taxon>BOP clade</taxon>
        <taxon>Oryzoideae</taxon>
        <taxon>Oryzeae</taxon>
        <taxon>Oryzinae</taxon>
        <taxon>Oryza</taxon>
        <taxon>Oryza sativa</taxon>
    </lineage>
</organism>